<evidence type="ECO:0000313" key="1">
    <source>
        <dbReference type="Proteomes" id="UP000000437"/>
    </source>
</evidence>
<name>A0AC58HQF3_DANRE</name>
<keyword evidence="1" id="KW-1185">Reference proteome</keyword>
<accession>A0AC58HQF3</accession>
<organism evidence="1 2">
    <name type="scientific">Danio rerio</name>
    <name type="common">Zebrafish</name>
    <name type="synonym">Brachydanio rerio</name>
    <dbReference type="NCBI Taxonomy" id="7955"/>
    <lineage>
        <taxon>Eukaryota</taxon>
        <taxon>Metazoa</taxon>
        <taxon>Chordata</taxon>
        <taxon>Craniata</taxon>
        <taxon>Vertebrata</taxon>
        <taxon>Euteleostomi</taxon>
        <taxon>Actinopterygii</taxon>
        <taxon>Neopterygii</taxon>
        <taxon>Teleostei</taxon>
        <taxon>Ostariophysi</taxon>
        <taxon>Cypriniformes</taxon>
        <taxon>Danionidae</taxon>
        <taxon>Danioninae</taxon>
        <taxon>Danio</taxon>
    </lineage>
</organism>
<dbReference type="RefSeq" id="XP_073784209.1">
    <property type="nucleotide sequence ID" value="XM_073928108.1"/>
</dbReference>
<gene>
    <name evidence="2" type="primary">si:ch211-14a17.10</name>
</gene>
<sequence>MGRKEKLLICSFFVSVYMLTLGKCGPVNAAADWSNGQDPAFMAMDSTKEKRATEDCSGLQKDLDEMKDKCMEFYKEAKDNIISLKIQLDELYDEVSSSNSPGSSKDVLKILQKFVELQEIETIMKTEKDNTNIEGLEKREMEAEKDLAEMTRAFFSVELLNHTVSKRSAETSKSEAISIALNEFKKYLEDRLKKPGERGGIAEHVLQIVKLQIEAMDLQTRLASKYKTQAQIDVITNQLEYKKGLVSDLKEEREEMTGNIQNIDTLIKSLDKEILDLKAELSALKQTLTQLDGLAKEFDNKRTEVMDKIGTLKGKDELVSRILTLQFEFMEALINAQGQIKADEFKINDLQKELEKEQERTLYFQSDNENLRGKLIAQTEQCNDVMDMYQKAEAELDTAVKEMADSTSKKAVQIILLGYEIDQVTKDIKTSPSNEDLKRRRDEKLKEMNALKKELEKSEPNSGKILKVISQMEEIWKLQSEDPDNLQKISNRQENVLNLIEELDDKMPSKPMLQILALQADVSWIREMLQTVKTQAQIQKAELQKELDKKEQLLNEKNKELATAIEDVNELKRDIAQLKKEVSMLKTQISTAEETAKKKIKDLEEQLKQSNQELHDANTSLKEKNALLARQVTKINNLIDEVRTLKKQAQDNETQLNARITDLERKLIKKEEENEEILKENEKLKKNCVGTSECPELQKKYEEMQAEYNTTISKLNSDILQKAFYIKALIDEVENLDRQIAQGFPGLIEELEEKERELEEAKRKLRAQGSISAKTLDVLQLLSEIWKLEENPTEENSKKIQRLEVKLNVLLSELQNSENGLGLALNIMSLKESMSRLKQGQTQMQEKYTREINGLKKQIDDKEKEILMLKANCGQDLKDKIRQLEEEVKESKQKLKKLQQESDDQIASLEKQISRKNQQLATTEDKLEQTNAENAALIKKLNSLNDEIDKITDEKNNALKKAEKEIAALNDKLQLKDDALAKKDVLLKEKDEYINVVKDQRDSLKEELGRVKERSKELETDLKIKDQQLATTKEKLKKADAENERLVQKQKQHDDELKKITEEKNNLQNKLQDEINDLKKTVETQNEDLAKKSQKLQEKEKEVTKLQKENDDINTELKEEKKKYKDVVNEKEKIKEELDETKKKLEEAEEKKELPQKEWPSFDANTAHRRLILSQDKKEARTSLLPQSVRDTPARYDTAIAALATFGFNTGKHYWEIGVAGRSCYVVGVARESVQRKGILRYSPSAGYWVILKKRDGTLVAIDDREVRLNIAKTPSVVGVQVNFKNNEVALYNAENKSIIYKFTGNDLKEKVYPYIETCSDSSINEPPLILREPQLPEWLLLLE</sequence>
<protein>
    <submittedName>
        <fullName evidence="2">Uncharacterized protein si:ch211-14a17.10 isoform X1</fullName>
    </submittedName>
</protein>
<reference evidence="2" key="1">
    <citation type="submission" date="2025-08" db="UniProtKB">
        <authorList>
            <consortium name="RefSeq"/>
        </authorList>
    </citation>
    <scope>IDENTIFICATION</scope>
    <source>
        <strain evidence="2">Tuebingen</strain>
        <tissue evidence="2">Fibroblasts and whole tissue</tissue>
    </source>
</reference>
<evidence type="ECO:0000313" key="2">
    <source>
        <dbReference type="RefSeq" id="XP_073784209.1"/>
    </source>
</evidence>
<proteinExistence type="predicted"/>
<dbReference type="Proteomes" id="UP000000437">
    <property type="component" value="Chromosome 2"/>
</dbReference>